<reference evidence="1" key="1">
    <citation type="submission" date="2021-07" db="EMBL/GenBank/DDBJ databases">
        <title>Complete Genome Sequences of Mycobacterium farcinogenes Isolated from Clinical Specimens from Patients in Thailand.</title>
        <authorList>
            <person name="Sodsai P."/>
        </authorList>
    </citation>
    <scope>NUCLEOTIDE SEQUENCE</scope>
    <source>
        <strain evidence="1">BKK/CU-MFGFA-001</strain>
    </source>
</reference>
<gene>
    <name evidence="1" type="ORF">K6L26_08705</name>
</gene>
<accession>A0ACD1FQK7</accession>
<sequence>MTRVQVTVTVSPTRPGIAALVYLALANACTEAVYAFRMWRLDRANRRLAARLAALALAKRADYEHRLYLAGDPRGTYGRYMPYQIPSKKPE</sequence>
<evidence type="ECO:0000313" key="2">
    <source>
        <dbReference type="Proteomes" id="UP000825598"/>
    </source>
</evidence>
<dbReference type="EMBL" id="CP081673">
    <property type="protein sequence ID" value="QZH69363.1"/>
    <property type="molecule type" value="Genomic_DNA"/>
</dbReference>
<keyword evidence="2" id="KW-1185">Reference proteome</keyword>
<protein>
    <submittedName>
        <fullName evidence="1">Uncharacterized protein</fullName>
    </submittedName>
</protein>
<dbReference type="Proteomes" id="UP000825598">
    <property type="component" value="Chromosome"/>
</dbReference>
<proteinExistence type="predicted"/>
<evidence type="ECO:0000313" key="1">
    <source>
        <dbReference type="EMBL" id="QZH69363.1"/>
    </source>
</evidence>
<organism evidence="1 2">
    <name type="scientific">Mycolicibacterium farcinogenes</name>
    <name type="common">Mycobacterium farcinogenes</name>
    <dbReference type="NCBI Taxonomy" id="1802"/>
    <lineage>
        <taxon>Bacteria</taxon>
        <taxon>Bacillati</taxon>
        <taxon>Actinomycetota</taxon>
        <taxon>Actinomycetes</taxon>
        <taxon>Mycobacteriales</taxon>
        <taxon>Mycobacteriaceae</taxon>
        <taxon>Mycolicibacterium</taxon>
    </lineage>
</organism>
<name>A0ACD1FQK7_MYCFR</name>